<proteinExistence type="predicted"/>
<gene>
    <name evidence="1" type="ORF">E2C01_064199</name>
</gene>
<accession>A0A5B7HJ43</accession>
<keyword evidence="2" id="KW-1185">Reference proteome</keyword>
<dbReference type="AlphaFoldDB" id="A0A5B7HJ43"/>
<protein>
    <submittedName>
        <fullName evidence="1">Uncharacterized protein</fullName>
    </submittedName>
</protein>
<evidence type="ECO:0000313" key="2">
    <source>
        <dbReference type="Proteomes" id="UP000324222"/>
    </source>
</evidence>
<name>A0A5B7HJ43_PORTR</name>
<reference evidence="1 2" key="1">
    <citation type="submission" date="2019-05" db="EMBL/GenBank/DDBJ databases">
        <title>Another draft genome of Portunus trituberculatus and its Hox gene families provides insights of decapod evolution.</title>
        <authorList>
            <person name="Jeong J.-H."/>
            <person name="Song I."/>
            <person name="Kim S."/>
            <person name="Choi T."/>
            <person name="Kim D."/>
            <person name="Ryu S."/>
            <person name="Kim W."/>
        </authorList>
    </citation>
    <scope>NUCLEOTIDE SEQUENCE [LARGE SCALE GENOMIC DNA]</scope>
    <source>
        <tissue evidence="1">Muscle</tissue>
    </source>
</reference>
<dbReference type="EMBL" id="VSRR010030285">
    <property type="protein sequence ID" value="MPC69966.1"/>
    <property type="molecule type" value="Genomic_DNA"/>
</dbReference>
<organism evidence="1 2">
    <name type="scientific">Portunus trituberculatus</name>
    <name type="common">Swimming crab</name>
    <name type="synonym">Neptunus trituberculatus</name>
    <dbReference type="NCBI Taxonomy" id="210409"/>
    <lineage>
        <taxon>Eukaryota</taxon>
        <taxon>Metazoa</taxon>
        <taxon>Ecdysozoa</taxon>
        <taxon>Arthropoda</taxon>
        <taxon>Crustacea</taxon>
        <taxon>Multicrustacea</taxon>
        <taxon>Malacostraca</taxon>
        <taxon>Eumalacostraca</taxon>
        <taxon>Eucarida</taxon>
        <taxon>Decapoda</taxon>
        <taxon>Pleocyemata</taxon>
        <taxon>Brachyura</taxon>
        <taxon>Eubrachyura</taxon>
        <taxon>Portunoidea</taxon>
        <taxon>Portunidae</taxon>
        <taxon>Portuninae</taxon>
        <taxon>Portunus</taxon>
    </lineage>
</organism>
<sequence>MWTRIMVLKGLGNILHYQYNNYVLFDFFLFELDIN</sequence>
<comment type="caution">
    <text evidence="1">The sequence shown here is derived from an EMBL/GenBank/DDBJ whole genome shotgun (WGS) entry which is preliminary data.</text>
</comment>
<evidence type="ECO:0000313" key="1">
    <source>
        <dbReference type="EMBL" id="MPC69966.1"/>
    </source>
</evidence>
<dbReference type="Proteomes" id="UP000324222">
    <property type="component" value="Unassembled WGS sequence"/>
</dbReference>